<dbReference type="OMA" id="RAHHSVW"/>
<dbReference type="STRING" id="29730.A0A0D2QNZ3"/>
<name>A0A0D2QNZ3_GOSRA</name>
<sequence length="69" mass="7936">MLSIFDIYFKTPIVHGMDLVSYRFSPPAKRLVLLVDGLDMFDGTDGHYFHTGSRAHHSVWDSRLFNYGS</sequence>
<dbReference type="PANTHER" id="PTHR12250">
    <property type="entry name" value="PHOSPHATIDYLINOSITOL GLYCAN, CLASS N"/>
    <property type="match status" value="1"/>
</dbReference>
<accession>A0A0D2QNZ3</accession>
<organism evidence="2 3">
    <name type="scientific">Gossypium raimondii</name>
    <name type="common">Peruvian cotton</name>
    <name type="synonym">Gossypium klotzschianum subsp. raimondii</name>
    <dbReference type="NCBI Taxonomy" id="29730"/>
    <lineage>
        <taxon>Eukaryota</taxon>
        <taxon>Viridiplantae</taxon>
        <taxon>Streptophyta</taxon>
        <taxon>Embryophyta</taxon>
        <taxon>Tracheophyta</taxon>
        <taxon>Spermatophyta</taxon>
        <taxon>Magnoliopsida</taxon>
        <taxon>eudicotyledons</taxon>
        <taxon>Gunneridae</taxon>
        <taxon>Pentapetalae</taxon>
        <taxon>rosids</taxon>
        <taxon>malvids</taxon>
        <taxon>Malvales</taxon>
        <taxon>Malvaceae</taxon>
        <taxon>Malvoideae</taxon>
        <taxon>Gossypium</taxon>
    </lineage>
</organism>
<dbReference type="Gramene" id="KJB18611">
    <property type="protein sequence ID" value="KJB18611"/>
    <property type="gene ID" value="B456_003G063200"/>
</dbReference>
<evidence type="ECO:0000313" key="3">
    <source>
        <dbReference type="Proteomes" id="UP000032304"/>
    </source>
</evidence>
<dbReference type="Gene3D" id="3.20.20.80">
    <property type="entry name" value="Glycosidases"/>
    <property type="match status" value="1"/>
</dbReference>
<gene>
    <name evidence="2" type="ORF">B456_003G063200</name>
</gene>
<dbReference type="GO" id="GO:0051377">
    <property type="term" value="F:mannose-ethanolamine phosphotransferase activity"/>
    <property type="evidence" value="ECO:0007669"/>
    <property type="project" value="UniProtKB-UniRule"/>
</dbReference>
<comment type="function">
    <text evidence="1">Ethanolamine phosphate transferase involved in glycosylphosphatidylinositol-anchor biosynthesis. Transfers ethanolamine phosphate to the first alpha-1,4-linked mannose of the glycosylphosphatidylinositol precursor of GPI-anchor.</text>
</comment>
<keyword evidence="1" id="KW-0337">GPI-anchor biosynthesis</keyword>
<dbReference type="AlphaFoldDB" id="A0A0D2QNZ3"/>
<evidence type="ECO:0000313" key="2">
    <source>
        <dbReference type="EMBL" id="KJB18611.1"/>
    </source>
</evidence>
<keyword evidence="1" id="KW-0808">Transferase</keyword>
<evidence type="ECO:0000256" key="1">
    <source>
        <dbReference type="RuleBase" id="RU367138"/>
    </source>
</evidence>
<dbReference type="eggNOG" id="KOG0470">
    <property type="taxonomic scope" value="Eukaryota"/>
</dbReference>
<keyword evidence="1" id="KW-0256">Endoplasmic reticulum</keyword>
<comment type="subcellular location">
    <subcellularLocation>
        <location evidence="1">Endoplasmic reticulum membrane</location>
        <topology evidence="1">Multi-pass membrane protein</topology>
    </subcellularLocation>
</comment>
<dbReference type="EC" id="2.-.-.-" evidence="1"/>
<keyword evidence="3" id="KW-1185">Reference proteome</keyword>
<dbReference type="PANTHER" id="PTHR12250:SF0">
    <property type="entry name" value="GPI ETHANOLAMINE PHOSPHATE TRANSFERASE 1"/>
    <property type="match status" value="1"/>
</dbReference>
<dbReference type="GO" id="GO:0005789">
    <property type="term" value="C:endoplasmic reticulum membrane"/>
    <property type="evidence" value="ECO:0007669"/>
    <property type="project" value="UniProtKB-SubCell"/>
</dbReference>
<reference evidence="2 3" key="1">
    <citation type="journal article" date="2012" name="Nature">
        <title>Repeated polyploidization of Gossypium genomes and the evolution of spinnable cotton fibres.</title>
        <authorList>
            <person name="Paterson A.H."/>
            <person name="Wendel J.F."/>
            <person name="Gundlach H."/>
            <person name="Guo H."/>
            <person name="Jenkins J."/>
            <person name="Jin D."/>
            <person name="Llewellyn D."/>
            <person name="Showmaker K.C."/>
            <person name="Shu S."/>
            <person name="Udall J."/>
            <person name="Yoo M.J."/>
            <person name="Byers R."/>
            <person name="Chen W."/>
            <person name="Doron-Faigenboim A."/>
            <person name="Duke M.V."/>
            <person name="Gong L."/>
            <person name="Grimwood J."/>
            <person name="Grover C."/>
            <person name="Grupp K."/>
            <person name="Hu G."/>
            <person name="Lee T.H."/>
            <person name="Li J."/>
            <person name="Lin L."/>
            <person name="Liu T."/>
            <person name="Marler B.S."/>
            <person name="Page J.T."/>
            <person name="Roberts A.W."/>
            <person name="Romanel E."/>
            <person name="Sanders W.S."/>
            <person name="Szadkowski E."/>
            <person name="Tan X."/>
            <person name="Tang H."/>
            <person name="Xu C."/>
            <person name="Wang J."/>
            <person name="Wang Z."/>
            <person name="Zhang D."/>
            <person name="Zhang L."/>
            <person name="Ashrafi H."/>
            <person name="Bedon F."/>
            <person name="Bowers J.E."/>
            <person name="Brubaker C.L."/>
            <person name="Chee P.W."/>
            <person name="Das S."/>
            <person name="Gingle A.R."/>
            <person name="Haigler C.H."/>
            <person name="Harker D."/>
            <person name="Hoffmann L.V."/>
            <person name="Hovav R."/>
            <person name="Jones D.C."/>
            <person name="Lemke C."/>
            <person name="Mansoor S."/>
            <person name="ur Rahman M."/>
            <person name="Rainville L.N."/>
            <person name="Rambani A."/>
            <person name="Reddy U.K."/>
            <person name="Rong J.K."/>
            <person name="Saranga Y."/>
            <person name="Scheffler B.E."/>
            <person name="Scheffler J.A."/>
            <person name="Stelly D.M."/>
            <person name="Triplett B.A."/>
            <person name="Van Deynze A."/>
            <person name="Vaslin M.F."/>
            <person name="Waghmare V.N."/>
            <person name="Walford S.A."/>
            <person name="Wright R.J."/>
            <person name="Zaki E.A."/>
            <person name="Zhang T."/>
            <person name="Dennis E.S."/>
            <person name="Mayer K.F."/>
            <person name="Peterson D.G."/>
            <person name="Rokhsar D.S."/>
            <person name="Wang X."/>
            <person name="Schmutz J."/>
        </authorList>
    </citation>
    <scope>NUCLEOTIDE SEQUENCE [LARGE SCALE GENOMIC DNA]</scope>
</reference>
<dbReference type="GO" id="GO:0006506">
    <property type="term" value="P:GPI anchor biosynthetic process"/>
    <property type="evidence" value="ECO:0007669"/>
    <property type="project" value="UniProtKB-KW"/>
</dbReference>
<dbReference type="eggNOG" id="KOG2124">
    <property type="taxonomic scope" value="Eukaryota"/>
</dbReference>
<dbReference type="Proteomes" id="UP000032304">
    <property type="component" value="Chromosome 3"/>
</dbReference>
<comment type="pathway">
    <text evidence="1">Glycolipid biosynthesis; glycosylphosphatidylinositol-anchor biosynthesis.</text>
</comment>
<protein>
    <recommendedName>
        <fullName evidence="1">GPI ethanolamine phosphate transferase 1</fullName>
        <ecNumber evidence="1">2.-.-.-</ecNumber>
    </recommendedName>
</protein>
<comment type="similarity">
    <text evidence="1">Belongs to the PIGG/PIGN/PIGO family. PIGN subfamily.</text>
</comment>
<proteinExistence type="inferred from homology"/>
<dbReference type="InterPro" id="IPR007070">
    <property type="entry name" value="GPI_EtnP_transferase_1"/>
</dbReference>
<dbReference type="EMBL" id="CM001742">
    <property type="protein sequence ID" value="KJB18611.1"/>
    <property type="molecule type" value="Genomic_DNA"/>
</dbReference>